<feature type="compositionally biased region" description="Basic and acidic residues" evidence="1">
    <location>
        <begin position="271"/>
        <end position="285"/>
    </location>
</feature>
<proteinExistence type="predicted"/>
<feature type="compositionally biased region" description="Basic and acidic residues" evidence="1">
    <location>
        <begin position="375"/>
        <end position="394"/>
    </location>
</feature>
<dbReference type="EMBL" id="KQ989183">
    <property type="protein sequence ID" value="KZV54740.1"/>
    <property type="molecule type" value="Genomic_DNA"/>
</dbReference>
<accession>A0A2Z7D6K6</accession>
<organism evidence="2 3">
    <name type="scientific">Dorcoceras hygrometricum</name>
    <dbReference type="NCBI Taxonomy" id="472368"/>
    <lineage>
        <taxon>Eukaryota</taxon>
        <taxon>Viridiplantae</taxon>
        <taxon>Streptophyta</taxon>
        <taxon>Embryophyta</taxon>
        <taxon>Tracheophyta</taxon>
        <taxon>Spermatophyta</taxon>
        <taxon>Magnoliopsida</taxon>
        <taxon>eudicotyledons</taxon>
        <taxon>Gunneridae</taxon>
        <taxon>Pentapetalae</taxon>
        <taxon>asterids</taxon>
        <taxon>lamiids</taxon>
        <taxon>Lamiales</taxon>
        <taxon>Gesneriaceae</taxon>
        <taxon>Didymocarpoideae</taxon>
        <taxon>Trichosporeae</taxon>
        <taxon>Loxocarpinae</taxon>
        <taxon>Dorcoceras</taxon>
    </lineage>
</organism>
<gene>
    <name evidence="2" type="ORF">F511_41605</name>
</gene>
<name>A0A2Z7D6K6_9LAMI</name>
<feature type="compositionally biased region" description="Basic residues" evidence="1">
    <location>
        <begin position="218"/>
        <end position="230"/>
    </location>
</feature>
<evidence type="ECO:0000313" key="2">
    <source>
        <dbReference type="EMBL" id="KZV54740.1"/>
    </source>
</evidence>
<feature type="region of interest" description="Disordered" evidence="1">
    <location>
        <begin position="200"/>
        <end position="285"/>
    </location>
</feature>
<reference evidence="2 3" key="1">
    <citation type="journal article" date="2015" name="Proc. Natl. Acad. Sci. U.S.A.">
        <title>The resurrection genome of Boea hygrometrica: A blueprint for survival of dehydration.</title>
        <authorList>
            <person name="Xiao L."/>
            <person name="Yang G."/>
            <person name="Zhang L."/>
            <person name="Yang X."/>
            <person name="Zhao S."/>
            <person name="Ji Z."/>
            <person name="Zhou Q."/>
            <person name="Hu M."/>
            <person name="Wang Y."/>
            <person name="Chen M."/>
            <person name="Xu Y."/>
            <person name="Jin H."/>
            <person name="Xiao X."/>
            <person name="Hu G."/>
            <person name="Bao F."/>
            <person name="Hu Y."/>
            <person name="Wan P."/>
            <person name="Li L."/>
            <person name="Deng X."/>
            <person name="Kuang T."/>
            <person name="Xiang C."/>
            <person name="Zhu J.K."/>
            <person name="Oliver M.J."/>
            <person name="He Y."/>
        </authorList>
    </citation>
    <scope>NUCLEOTIDE SEQUENCE [LARGE SCALE GENOMIC DNA]</scope>
    <source>
        <strain evidence="3">cv. XS01</strain>
    </source>
</reference>
<dbReference type="Proteomes" id="UP000250235">
    <property type="component" value="Unassembled WGS sequence"/>
</dbReference>
<dbReference type="AlphaFoldDB" id="A0A2Z7D6K6"/>
<sequence length="394" mass="43883">MMNNRRICPADGSQYKQSAVGLMFMESAAGLAMETSKVESAVRNQAEAKLNQLEHIARYDGSSRELQYYASNRKDPDARKADVAKHCNQAQSIQSTKISAEDEFSRSDKPEAKQLTIYEETLLNGKKFVSNGINSNRGFIYFESAIEDVLTTSTLLVGDNQSAVAEVNRTVHQQRENESEVKLQGLAGRRPQGCGRPQQIACGSWPHAGRNSRGQAVQRRRTTAPHHRSHVAQGCRPARNNLHGQRALRRAKQRPAMAQQLRKAVGPSAGHHAEQRPKSPAEMRDKRAYNRAAMRSKCAGHHASRRLAPTSFTGKLALQRLAAVVLRIRSTTGNTTPSSVCTRRSDEFTTNGISLSRWSEQVQPRRRRHTAVARRRVEEAAAEEEKWGREAATS</sequence>
<evidence type="ECO:0000313" key="3">
    <source>
        <dbReference type="Proteomes" id="UP000250235"/>
    </source>
</evidence>
<keyword evidence="3" id="KW-1185">Reference proteome</keyword>
<evidence type="ECO:0000256" key="1">
    <source>
        <dbReference type="SAM" id="MobiDB-lite"/>
    </source>
</evidence>
<feature type="compositionally biased region" description="Basic residues" evidence="1">
    <location>
        <begin position="364"/>
        <end position="374"/>
    </location>
</feature>
<protein>
    <submittedName>
        <fullName evidence="2">ABC transporter C family member 10-like</fullName>
    </submittedName>
</protein>
<feature type="region of interest" description="Disordered" evidence="1">
    <location>
        <begin position="359"/>
        <end position="394"/>
    </location>
</feature>